<evidence type="ECO:0000313" key="17">
    <source>
        <dbReference type="EMBL" id="OAF70501.1"/>
    </source>
</evidence>
<dbReference type="InterPro" id="IPR042222">
    <property type="entry name" value="Dynein_2_N"/>
</dbReference>
<evidence type="ECO:0000256" key="7">
    <source>
        <dbReference type="ARBA" id="ARBA00023017"/>
    </source>
</evidence>
<keyword evidence="2" id="KW-0963">Cytoplasm</keyword>
<evidence type="ECO:0000256" key="10">
    <source>
        <dbReference type="ARBA" id="ARBA00023175"/>
    </source>
</evidence>
<evidence type="ECO:0000256" key="12">
    <source>
        <dbReference type="ARBA" id="ARBA00023273"/>
    </source>
</evidence>
<keyword evidence="10" id="KW-0505">Motor protein</keyword>
<evidence type="ECO:0000256" key="1">
    <source>
        <dbReference type="ARBA" id="ARBA00004430"/>
    </source>
</evidence>
<comment type="caution">
    <text evidence="17">The sequence shown here is derived from an EMBL/GenBank/DDBJ whole genome shotgun (WGS) entry which is preliminary data.</text>
</comment>
<feature type="domain" description="Dynein heavy chain AAA 5 extension" evidence="16">
    <location>
        <begin position="2421"/>
        <end position="2544"/>
    </location>
</feature>
<evidence type="ECO:0000259" key="14">
    <source>
        <dbReference type="Pfam" id="PF08393"/>
    </source>
</evidence>
<dbReference type="InterPro" id="IPR011989">
    <property type="entry name" value="ARM-like"/>
</dbReference>
<dbReference type="GO" id="GO:0030286">
    <property type="term" value="C:dynein complex"/>
    <property type="evidence" value="ECO:0007669"/>
    <property type="project" value="UniProtKB-KW"/>
</dbReference>
<feature type="domain" description="Dynein heavy chain linker" evidence="14">
    <location>
        <begin position="1020"/>
        <end position="1422"/>
    </location>
</feature>
<dbReference type="InterPro" id="IPR043157">
    <property type="entry name" value="Dynein_AAA1S"/>
</dbReference>
<dbReference type="InterPro" id="IPR026983">
    <property type="entry name" value="DHC"/>
</dbReference>
<dbReference type="Pfam" id="PF17852">
    <property type="entry name" value="Dynein_AAA_lid"/>
    <property type="match status" value="1"/>
</dbReference>
<keyword evidence="12" id="KW-0966">Cell projection</keyword>
<dbReference type="Gene3D" id="1.25.10.10">
    <property type="entry name" value="Leucine-rich Repeat Variant"/>
    <property type="match status" value="1"/>
</dbReference>
<evidence type="ECO:0000256" key="4">
    <source>
        <dbReference type="ARBA" id="ARBA00022737"/>
    </source>
</evidence>
<dbReference type="InterPro" id="IPR013602">
    <property type="entry name" value="Dynein_heavy_linker"/>
</dbReference>
<evidence type="ECO:0000256" key="13">
    <source>
        <dbReference type="SAM" id="Coils"/>
    </source>
</evidence>
<keyword evidence="6" id="KW-0067">ATP-binding</keyword>
<dbReference type="Gene3D" id="1.20.58.1120">
    <property type="match status" value="2"/>
</dbReference>
<dbReference type="FunFam" id="3.40.50.300:FF:001328">
    <property type="entry name" value="Dynein heavy chain 6, axonemal"/>
    <property type="match status" value="1"/>
</dbReference>
<dbReference type="FunFam" id="1.10.287.2620:FF:000002">
    <property type="entry name" value="Dynein heavy chain 2, axonemal"/>
    <property type="match status" value="1"/>
</dbReference>
<evidence type="ECO:0000256" key="8">
    <source>
        <dbReference type="ARBA" id="ARBA00023054"/>
    </source>
</evidence>
<dbReference type="EMBL" id="LWCA01000141">
    <property type="protein sequence ID" value="OAF70501.1"/>
    <property type="molecule type" value="Genomic_DNA"/>
</dbReference>
<keyword evidence="11" id="KW-0206">Cytoskeleton</keyword>
<dbReference type="Pfam" id="PF12774">
    <property type="entry name" value="AAA_6"/>
    <property type="match status" value="1"/>
</dbReference>
<keyword evidence="9" id="KW-0969">Cilium</keyword>
<dbReference type="InterPro" id="IPR042228">
    <property type="entry name" value="Dynein_linker_3"/>
</dbReference>
<keyword evidence="18" id="KW-1185">Reference proteome</keyword>
<protein>
    <recommendedName>
        <fullName evidence="19">Dynein heavy chain 1, axonemal</fullName>
    </recommendedName>
</protein>
<dbReference type="InterPro" id="IPR035699">
    <property type="entry name" value="AAA_6"/>
</dbReference>
<keyword evidence="4" id="KW-0677">Repeat</keyword>
<name>A0A177BAD3_9BILA</name>
<dbReference type="GO" id="GO:0005874">
    <property type="term" value="C:microtubule"/>
    <property type="evidence" value="ECO:0007669"/>
    <property type="project" value="UniProtKB-KW"/>
</dbReference>
<evidence type="ECO:0000313" key="18">
    <source>
        <dbReference type="Proteomes" id="UP000078046"/>
    </source>
</evidence>
<dbReference type="GO" id="GO:0005930">
    <property type="term" value="C:axoneme"/>
    <property type="evidence" value="ECO:0007669"/>
    <property type="project" value="UniProtKB-SubCell"/>
</dbReference>
<feature type="non-terminal residue" evidence="17">
    <location>
        <position position="2710"/>
    </location>
</feature>
<keyword evidence="8 13" id="KW-0175">Coiled coil</keyword>
<evidence type="ECO:0000259" key="15">
    <source>
        <dbReference type="Pfam" id="PF12774"/>
    </source>
</evidence>
<dbReference type="GO" id="GO:0005524">
    <property type="term" value="F:ATP binding"/>
    <property type="evidence" value="ECO:0007669"/>
    <property type="project" value="UniProtKB-KW"/>
</dbReference>
<dbReference type="Gene3D" id="1.10.8.710">
    <property type="match status" value="1"/>
</dbReference>
<keyword evidence="5" id="KW-0547">Nucleotide-binding</keyword>
<dbReference type="Gene3D" id="1.10.287.2620">
    <property type="match status" value="1"/>
</dbReference>
<reference evidence="17 18" key="1">
    <citation type="submission" date="2016-04" db="EMBL/GenBank/DDBJ databases">
        <title>The genome of Intoshia linei affirms orthonectids as highly simplified spiralians.</title>
        <authorList>
            <person name="Mikhailov K.V."/>
            <person name="Slusarev G.S."/>
            <person name="Nikitin M.A."/>
            <person name="Logacheva M.D."/>
            <person name="Penin A."/>
            <person name="Aleoshin V."/>
            <person name="Panchin Y.V."/>
        </authorList>
    </citation>
    <scope>NUCLEOTIDE SEQUENCE [LARGE SCALE GENOMIC DNA]</scope>
    <source>
        <strain evidence="17">Intl2013</strain>
        <tissue evidence="17">Whole animal</tissue>
    </source>
</reference>
<dbReference type="OrthoDB" id="447173at2759"/>
<dbReference type="GO" id="GO:0007018">
    <property type="term" value="P:microtubule-based movement"/>
    <property type="evidence" value="ECO:0007669"/>
    <property type="project" value="InterPro"/>
</dbReference>
<evidence type="ECO:0000259" key="16">
    <source>
        <dbReference type="Pfam" id="PF17852"/>
    </source>
</evidence>
<organism evidence="17 18">
    <name type="scientific">Intoshia linei</name>
    <dbReference type="NCBI Taxonomy" id="1819745"/>
    <lineage>
        <taxon>Eukaryota</taxon>
        <taxon>Metazoa</taxon>
        <taxon>Spiralia</taxon>
        <taxon>Lophotrochozoa</taxon>
        <taxon>Mesozoa</taxon>
        <taxon>Orthonectida</taxon>
        <taxon>Rhopaluridae</taxon>
        <taxon>Intoshia</taxon>
    </lineage>
</organism>
<dbReference type="InterPro" id="IPR027417">
    <property type="entry name" value="P-loop_NTPase"/>
</dbReference>
<dbReference type="Proteomes" id="UP000078046">
    <property type="component" value="Unassembled WGS sequence"/>
</dbReference>
<evidence type="ECO:0000256" key="2">
    <source>
        <dbReference type="ARBA" id="ARBA00022490"/>
    </source>
</evidence>
<keyword evidence="7" id="KW-0243">Dynein</keyword>
<evidence type="ECO:0000256" key="11">
    <source>
        <dbReference type="ARBA" id="ARBA00023212"/>
    </source>
</evidence>
<dbReference type="FunFam" id="3.20.180.20:FF:000003">
    <property type="entry name" value="Dynein heavy chain 12, axonemal"/>
    <property type="match status" value="1"/>
</dbReference>
<dbReference type="FunFam" id="3.40.50.300:FF:000044">
    <property type="entry name" value="Dynein heavy chain 5, axonemal"/>
    <property type="match status" value="1"/>
</dbReference>
<evidence type="ECO:0000256" key="9">
    <source>
        <dbReference type="ARBA" id="ARBA00023069"/>
    </source>
</evidence>
<dbReference type="GO" id="GO:0045505">
    <property type="term" value="F:dynein intermediate chain binding"/>
    <property type="evidence" value="ECO:0007669"/>
    <property type="project" value="InterPro"/>
</dbReference>
<keyword evidence="3" id="KW-0493">Microtubule</keyword>
<dbReference type="PANTHER" id="PTHR22878">
    <property type="entry name" value="DYNEIN HEAVY CHAIN 6, AXONEMAL-LIKE-RELATED"/>
    <property type="match status" value="1"/>
</dbReference>
<dbReference type="PANTHER" id="PTHR22878:SF73">
    <property type="entry name" value="DYNEIN AXONEMAL HEAVY CHAIN 1"/>
    <property type="match status" value="1"/>
</dbReference>
<evidence type="ECO:0000256" key="6">
    <source>
        <dbReference type="ARBA" id="ARBA00022840"/>
    </source>
</evidence>
<dbReference type="Gene3D" id="3.40.50.300">
    <property type="entry name" value="P-loop containing nucleotide triphosphate hydrolases"/>
    <property type="match status" value="3"/>
</dbReference>
<accession>A0A177BAD3</accession>
<dbReference type="SUPFAM" id="SSF48371">
    <property type="entry name" value="ARM repeat"/>
    <property type="match status" value="1"/>
</dbReference>
<dbReference type="Pfam" id="PF12775">
    <property type="entry name" value="AAA_7"/>
    <property type="match status" value="1"/>
</dbReference>
<proteinExistence type="predicted"/>
<evidence type="ECO:0000256" key="5">
    <source>
        <dbReference type="ARBA" id="ARBA00022741"/>
    </source>
</evidence>
<dbReference type="Gene3D" id="3.20.180.20">
    <property type="entry name" value="Dynein heavy chain, N-terminal domain 2"/>
    <property type="match status" value="1"/>
</dbReference>
<sequence>MTKSNNFTTKRTSSSFTSLSNDKNLEDDKNVVKTNGYRGYFSELLSTSNRKNIQFNFKYLNILEVGKRRMTIYLVIGYVTTILTMQSTSLLQPDITKNINLNWNIETKKYSPIVKSYTLPPIDKKNLKNITNYEEYDQNQDESNFTIISEKPKIQKSFYSKPGELPRKIAIERKKRCYKSLNLNELLKELSIDSNQLVPKVSMDISSPFMSEKDTNITFPSYLALEIFDNDDFDCRTPQEWINLGRCTTNNAKDENYSYKPIRAKALLPENVELMNKNVFDENDLKSVRLNWFDVGVFDYNEESKLFTVKRINEKSSGLSTIKRKGDKNTNNKDYFSKTSSKIQRIYLCFSSEDPRIFARRIKHAVNLRSYTEALIRYNLYIDCMPMDGVAEPEPVSMKRILNLAKSVKSLKIENIDDVFKNLENQITIDYCRSMNKIIFDNAVKSKSKQFKFVTLPKIKKKKIPDIATYMDVPVYNFTEIYETFAFNTILTKPEVIQCLFKIKYECDTICNMSLMQTTATKHMRLDEFEQIQSLTTSRVVSFLKEGWINKLTLTIKSCLRDVGKGWYNINQDNHDIYKISKLSKLIEMIKYCMQDSIRYLVMNSLRDYEFLFKEATNCLLDFNESTPWNTDLIFSNFKPNNHTIFYIDLVLEKDNIMFSNELEDFSRTVIDIINFAIDLTQNIPQLQQLIVVKLYGRVTEYLESVGSKEPFVVAIRERIRNYIHKAVLALIVYSRQYEKYIELSMLNVKEYVEEWGYKLNFNCIFYIKDNFSNYESENHTAAQVKEEVELQLKAKIEIENNIPSNIIIGPFLVNTENTRQVLAKKRKSLATSILGVLARKLRNQSDQACNTFKKISQRLYEKPNSIEELDELREWMILVPDKIKEHQDQIDQSVSDYELIEDFCVNLSVDDFNARWTTIGWPNKLELMMSQAEKTLKVDEERFKKAQIQDNANVYNKLDELTMSVAGMSAYTDIGKAHETANEMRRINKQLNETQKLTQTYNNRERLFSLPVTNYDKLKVLMNDFEPYRSLWITVSDWIRTYDSCLDDPLNLIDSETIEKVVNDSYKSLHKSIKHFKNVSDVLDVATTIKNKVQEFKPYIPLLQGLRNPGMRHRHWTELSESIGIPIVPNDSLTFTKCLEMNLQNYVEEISKTAQVAGKEYAIEQALDKMETEWKSIFFEVLPFKETGTCIIKSSEEVSQMLDDHIVMTQGMSFSPFKKPFDDRINNWETKLRITQDVIDEWIFCQKQWLYLEPIFSSEDINLQLPVESKRYQTMDRMWRKIMKNAKDDPMVISLCPDTRLLDNLKECNKLLEQVQKGLSEYLETKRAAFPRFYFLSDDELLEILSQTKDPTAVQPHLRKCFENIAKLEFQDDLQITAMFSGDGERVPFCEKLFPTGNVEDWLLQVERVMKASIRSILEKAINEYSDESRMKWVLMWPGQIVIAGSQLFWTQNVTNWLTKNNLSEGLNMFLKQLKLKYKGKLKNFKFIKQCLKTSEQRLNYLNIKRCKKESTIDMPLENISQINNFEVAINEINKNYYDCESNKLLIEKIELLVKTENLSNIKNLHLNFTNMLINFVENSDIHLKSWTLLKNYFESIDINEMYLPNEFLNVLLESSKVHIANDMILCEILKIIKRISSKEKVSIFLVKHEFLNIIKLIMEIKIQSCNNDETSLNVVKLSLCSFWSTTIFDSTRIHFIKDNYITPIVELLKKYTDHEEIISEIYPAIMSLALEPSSYPLIVDMNIIDYILQGILKFKRSSDLIKNAICAINILCSNSEMCAYQLLLNNDDETEHLSTIIELCLENIDSITMVESYMNLFLDLLFYEEVMHNMKLFNIEKLIFKVCEMYKNSDLDDLRYLVTQDLLPIERQIISPLIVVEVHSREVILKLIEDKVHNINDFEWIKQLRYYWEEKNMSMRIINASFPYEYEYLGNSGRLVITPLTDRCYLTLTGALHLKFGGAPAGPAGTGKTETTKDLAKAFAIQCVVFNCSDQLDYMAMGKFFKGLASSGAWACFDEFNRIYVEVLSVIAQQITTIQKAQQQKVDRFIFEGAEIDLKASCAIFITMNPGYAGRTELPDNLKALFRPVAMMVPDYAMIAEISIFSYGFRDAKNLSKKITITFKLSSEQLSNQNHYDFGMRAVKSVILAAGNLKQQNIDMDESLLTLRAIKDVNVPKFLENDKKLFNGIISDLFPNIDETPIDYGLFYDTLCKVAQENYNLEPIESFIDKCIQLYETTVVRHGLMIVGPTGSGKTMCYQVLRDTMTQLNGEPNPSGSNFKPVQSHVLNPKSITMGQLYGEFDAMTHEWTDGILSYMIRTDVSSQTSDYIWYIFDGPVDAIWIENMNTVLDDNKKLCLASGEIIKLTDVMTMIFEVMDLAVASPATVSRCGMIYLEPSLLGFKPFIDCWLKKIPEIFSKYKEKLQNLFDTYLRNTISFLRENMTEIVSTMDSNLIFSMLNLIDCFFANVVKDENIFLNIPQQRLDRLQDLIEPWFFFSLIWSVGVTSDSLSDRKKFDFWIRNEMKNNNENMMFPEENLVYDYAIDEASIYSPKLEDEEEEEQLLKKEIKWINWIDTIPTYRADPSCKFCDIIVPTSDTTATSFLLKHLLLNNKLVLIVGPTGIGKTLSITNTLANQLPSSYLLEILTFSAKTSVNQTQDTIDNRLDKRRKGVYGPPLGKYCIFFIDDLNMPAPDTFGSQPPIELLRQWSDWKS</sequence>
<dbReference type="InterPro" id="IPR016024">
    <property type="entry name" value="ARM-type_fold"/>
</dbReference>
<feature type="coiled-coil region" evidence="13">
    <location>
        <begin position="978"/>
        <end position="1005"/>
    </location>
</feature>
<dbReference type="SUPFAM" id="SSF52540">
    <property type="entry name" value="P-loop containing nucleoside triphosphate hydrolases"/>
    <property type="match status" value="3"/>
</dbReference>
<comment type="subcellular location">
    <subcellularLocation>
        <location evidence="1">Cytoplasm</location>
        <location evidence="1">Cytoskeleton</location>
        <location evidence="1">Cilium axoneme</location>
    </subcellularLocation>
</comment>
<dbReference type="FunFam" id="1.10.8.710:FF:000004">
    <property type="entry name" value="Dynein axonemal heavy chain 6"/>
    <property type="match status" value="1"/>
</dbReference>
<gene>
    <name evidence="17" type="ORF">A3Q56_01728</name>
</gene>
<feature type="domain" description="Dynein heavy chain hydrolytic ATP-binding dynein motor region" evidence="15">
    <location>
        <begin position="1926"/>
        <end position="2253"/>
    </location>
</feature>
<dbReference type="FunFam" id="1.20.140.100:FF:000004">
    <property type="entry name" value="Dynein axonemal heavy chain 6"/>
    <property type="match status" value="1"/>
</dbReference>
<evidence type="ECO:0000256" key="3">
    <source>
        <dbReference type="ARBA" id="ARBA00022701"/>
    </source>
</evidence>
<dbReference type="InterPro" id="IPR041466">
    <property type="entry name" value="Dynein_AAA5_ext"/>
</dbReference>
<dbReference type="Gene3D" id="1.20.140.100">
    <property type="entry name" value="Dynein heavy chain, N-terminal domain 2"/>
    <property type="match status" value="1"/>
</dbReference>
<dbReference type="GO" id="GO:0051959">
    <property type="term" value="F:dynein light intermediate chain binding"/>
    <property type="evidence" value="ECO:0007669"/>
    <property type="project" value="InterPro"/>
</dbReference>
<dbReference type="Pfam" id="PF08393">
    <property type="entry name" value="DHC_N2"/>
    <property type="match status" value="1"/>
</dbReference>
<evidence type="ECO:0008006" key="19">
    <source>
        <dbReference type="Google" id="ProtNLM"/>
    </source>
</evidence>